<reference evidence="2 3" key="1">
    <citation type="submission" date="2018-08" db="EMBL/GenBank/DDBJ databases">
        <authorList>
            <person name="Laetsch R D."/>
            <person name="Stevens L."/>
            <person name="Kumar S."/>
            <person name="Blaxter L. M."/>
        </authorList>
    </citation>
    <scope>NUCLEOTIDE SEQUENCE [LARGE SCALE GENOMIC DNA]</scope>
</reference>
<protein>
    <submittedName>
        <fullName evidence="2">Uncharacterized protein</fullName>
    </submittedName>
</protein>
<organism evidence="2 3">
    <name type="scientific">Acanthocheilonema viteae</name>
    <name type="common">Filarial nematode worm</name>
    <name type="synonym">Dipetalonema viteae</name>
    <dbReference type="NCBI Taxonomy" id="6277"/>
    <lineage>
        <taxon>Eukaryota</taxon>
        <taxon>Metazoa</taxon>
        <taxon>Ecdysozoa</taxon>
        <taxon>Nematoda</taxon>
        <taxon>Chromadorea</taxon>
        <taxon>Rhabditida</taxon>
        <taxon>Spirurina</taxon>
        <taxon>Spiruromorpha</taxon>
        <taxon>Filarioidea</taxon>
        <taxon>Onchocercidae</taxon>
        <taxon>Acanthocheilonema</taxon>
    </lineage>
</organism>
<evidence type="ECO:0000313" key="3">
    <source>
        <dbReference type="Proteomes" id="UP000276991"/>
    </source>
</evidence>
<keyword evidence="3" id="KW-1185">Reference proteome</keyword>
<dbReference type="PANTHER" id="PTHR21477">
    <property type="entry name" value="ZGC:172139"/>
    <property type="match status" value="1"/>
</dbReference>
<dbReference type="PANTHER" id="PTHR21477:SF13">
    <property type="entry name" value="KIAA0930"/>
    <property type="match status" value="1"/>
</dbReference>
<dbReference type="Proteomes" id="UP000276991">
    <property type="component" value="Unassembled WGS sequence"/>
</dbReference>
<name>A0A498SU68_ACAVI</name>
<dbReference type="InterPro" id="IPR019141">
    <property type="entry name" value="DUF2045"/>
</dbReference>
<proteinExistence type="predicted"/>
<dbReference type="OrthoDB" id="1906921at2759"/>
<evidence type="ECO:0000256" key="1">
    <source>
        <dbReference type="SAM" id="MobiDB-lite"/>
    </source>
</evidence>
<dbReference type="AlphaFoldDB" id="A0A498SU68"/>
<dbReference type="EMBL" id="UPTC01001920">
    <property type="protein sequence ID" value="VBB32774.1"/>
    <property type="molecule type" value="Genomic_DNA"/>
</dbReference>
<evidence type="ECO:0000313" key="2">
    <source>
        <dbReference type="EMBL" id="VBB32774.1"/>
    </source>
</evidence>
<gene>
    <name evidence="2" type="ORF">NAV_LOCUS7565</name>
</gene>
<dbReference type="Pfam" id="PF09741">
    <property type="entry name" value="DUF2045"/>
    <property type="match status" value="1"/>
</dbReference>
<feature type="region of interest" description="Disordered" evidence="1">
    <location>
        <begin position="456"/>
        <end position="484"/>
    </location>
</feature>
<accession>A0A498SU68</accession>
<dbReference type="STRING" id="6277.A0A498SU68"/>
<sequence length="659" mass="75205">MVNQKSTLFVAYDLFSVVDKGFEVVSNHEGKWCKLFADFIAGNSYCNAKNCAVHSDDMLWYVSMQEISRNFCIGQEGSQLQVYRRQSPNKPILNDPSINWEETVCLNLILQQLDFQVTCAVCIKTSPQNLQILRKNCQRVYPSPSKRRMDSKGECEEITYPKIYFAIDDFEEIFSDIVVRDGECVCVELVAKDRCKNCEAVVFLGSIRYEVLKQAYDARASFSWQWTQKFITPNQRRREFVRMRGPHGKVMLNAIVGYAEMAVMRLANCGYETPVPEQSSNFESLGQCGMRRMSDTNLSHYPQRLMVMSGLSDGHDANRGRRWQSETDTINQYREVEASSIDDVLNEGMMSRLWSVRGFGQAWHWLREKRRAESTPLNAFLTYITLPWSTVLDGRKMAVLDLLMERPRRPILTFDLVSVKSLYSKVCKAQYGEVAPPAPIPPSNYASNDLEEVSFTNKPSYSESDNENDSKQIIRPEGQSSPPQLLHLTENITYGLPIGSETTSIAVTQSTTAQQKSGQTYISTTINSFPQTYKFPSLKQRTIISSSKFQSLSSRLSTTRTTLQTTRQSVTTQRPRIIFTSRRPALIVTKQSRTSRVPQITNRITRNQTSRTSRTTHLPSLFTESRRPQSRLIPSSGERLGYTNFVVIASLLNSLNHWL</sequence>